<dbReference type="GO" id="GO:0050567">
    <property type="term" value="F:glutaminyl-tRNA synthase (glutamine-hydrolyzing) activity"/>
    <property type="evidence" value="ECO:0007669"/>
    <property type="project" value="UniProtKB-UniRule"/>
</dbReference>
<comment type="catalytic activity">
    <reaction evidence="9 11">
        <text>L-aspartyl-tRNA(Asn) + L-glutamine + ATP + H2O = L-asparaginyl-tRNA(Asn) + L-glutamate + ADP + phosphate + 2 H(+)</text>
        <dbReference type="Rhea" id="RHEA:14513"/>
        <dbReference type="Rhea" id="RHEA-COMP:9674"/>
        <dbReference type="Rhea" id="RHEA-COMP:9677"/>
        <dbReference type="ChEBI" id="CHEBI:15377"/>
        <dbReference type="ChEBI" id="CHEBI:15378"/>
        <dbReference type="ChEBI" id="CHEBI:29985"/>
        <dbReference type="ChEBI" id="CHEBI:30616"/>
        <dbReference type="ChEBI" id="CHEBI:43474"/>
        <dbReference type="ChEBI" id="CHEBI:58359"/>
        <dbReference type="ChEBI" id="CHEBI:78515"/>
        <dbReference type="ChEBI" id="CHEBI:78516"/>
        <dbReference type="ChEBI" id="CHEBI:456216"/>
    </reaction>
</comment>
<evidence type="ECO:0000256" key="10">
    <source>
        <dbReference type="ARBA" id="ARBA00047913"/>
    </source>
</evidence>
<dbReference type="OrthoDB" id="9804078at2"/>
<evidence type="ECO:0000259" key="12">
    <source>
        <dbReference type="SMART" id="SM00845"/>
    </source>
</evidence>
<dbReference type="SUPFAM" id="SSF55931">
    <property type="entry name" value="Glutamine synthetase/guanido kinase"/>
    <property type="match status" value="1"/>
</dbReference>
<dbReference type="Pfam" id="PF02934">
    <property type="entry name" value="GatB_N"/>
    <property type="match status" value="1"/>
</dbReference>
<feature type="domain" description="Asn/Gln amidotransferase" evidence="12">
    <location>
        <begin position="328"/>
        <end position="484"/>
    </location>
</feature>
<dbReference type="NCBIfam" id="TIGR00133">
    <property type="entry name" value="gatB"/>
    <property type="match status" value="1"/>
</dbReference>
<keyword evidence="5 11" id="KW-0547">Nucleotide-binding</keyword>
<evidence type="ECO:0000256" key="3">
    <source>
        <dbReference type="ARBA" id="ARBA00016923"/>
    </source>
</evidence>
<evidence type="ECO:0000256" key="4">
    <source>
        <dbReference type="ARBA" id="ARBA00022598"/>
    </source>
</evidence>
<keyword evidence="6 11" id="KW-0067">ATP-binding</keyword>
<evidence type="ECO:0000313" key="13">
    <source>
        <dbReference type="EMBL" id="RDE19800.1"/>
    </source>
</evidence>
<dbReference type="GO" id="GO:0006412">
    <property type="term" value="P:translation"/>
    <property type="evidence" value="ECO:0007669"/>
    <property type="project" value="UniProtKB-UniRule"/>
</dbReference>
<protein>
    <recommendedName>
        <fullName evidence="3 11">Aspartyl/glutamyl-tRNA(Asn/Gln) amidotransferase subunit B</fullName>
        <shortName evidence="11">Asp/Glu-ADT subunit B</shortName>
        <ecNumber evidence="11">6.3.5.-</ecNumber>
    </recommendedName>
</protein>
<dbReference type="GO" id="GO:0016740">
    <property type="term" value="F:transferase activity"/>
    <property type="evidence" value="ECO:0007669"/>
    <property type="project" value="UniProtKB-KW"/>
</dbReference>
<dbReference type="NCBIfam" id="NF004015">
    <property type="entry name" value="PRK05477.1-5"/>
    <property type="match status" value="1"/>
</dbReference>
<dbReference type="EMBL" id="QQOH01000003">
    <property type="protein sequence ID" value="RDE19800.1"/>
    <property type="molecule type" value="Genomic_DNA"/>
</dbReference>
<dbReference type="FunFam" id="1.10.150.380:FF:000001">
    <property type="entry name" value="Aspartyl/glutamyl-tRNA(Asn/Gln) amidotransferase subunit B"/>
    <property type="match status" value="1"/>
</dbReference>
<dbReference type="NCBIfam" id="NF004012">
    <property type="entry name" value="PRK05477.1-2"/>
    <property type="match status" value="1"/>
</dbReference>
<dbReference type="HAMAP" id="MF_00121">
    <property type="entry name" value="GatB"/>
    <property type="match status" value="1"/>
</dbReference>
<dbReference type="PANTHER" id="PTHR11659">
    <property type="entry name" value="GLUTAMYL-TRNA GLN AMIDOTRANSFERASE SUBUNIT B MITOCHONDRIAL AND PROKARYOTIC PET112-RELATED"/>
    <property type="match status" value="1"/>
</dbReference>
<comment type="function">
    <text evidence="8 11">Allows the formation of correctly charged Asn-tRNA(Asn) or Gln-tRNA(Gln) through the transamidation of misacylated Asp-tRNA(Asn) or Glu-tRNA(Gln) in organisms which lack either or both of asparaginyl-tRNA or glutaminyl-tRNA synthetases. The reaction takes place in the presence of glutamine and ATP through an activated phospho-Asp-tRNA(Asn) or phospho-Glu-tRNA(Gln).</text>
</comment>
<dbReference type="InterPro" id="IPR023168">
    <property type="entry name" value="GatB_Yqey_C_2"/>
</dbReference>
<dbReference type="Gene3D" id="1.10.150.380">
    <property type="entry name" value="GatB domain, N-terminal subdomain"/>
    <property type="match status" value="1"/>
</dbReference>
<dbReference type="PROSITE" id="PS01234">
    <property type="entry name" value="GATB"/>
    <property type="match status" value="1"/>
</dbReference>
<dbReference type="InterPro" id="IPR006075">
    <property type="entry name" value="Asn/Gln-tRNA_Trfase_suB/E_cat"/>
</dbReference>
<evidence type="ECO:0000313" key="14">
    <source>
        <dbReference type="Proteomes" id="UP000253769"/>
    </source>
</evidence>
<dbReference type="InterPro" id="IPR004413">
    <property type="entry name" value="GatB"/>
</dbReference>
<comment type="similarity">
    <text evidence="1 11">Belongs to the GatB/GatE family. GatB subfamily.</text>
</comment>
<gene>
    <name evidence="11" type="primary">gatB</name>
    <name evidence="13" type="ORF">DV711_13075</name>
</gene>
<keyword evidence="13" id="KW-0808">Transferase</keyword>
<dbReference type="Proteomes" id="UP000253769">
    <property type="component" value="Unassembled WGS sequence"/>
</dbReference>
<dbReference type="RefSeq" id="WP_114696145.1">
    <property type="nucleotide sequence ID" value="NZ_QQOH01000003.1"/>
</dbReference>
<dbReference type="InterPro" id="IPR018027">
    <property type="entry name" value="Asn/Gln_amidotransferase"/>
</dbReference>
<keyword evidence="7 11" id="KW-0648">Protein biosynthesis</keyword>
<dbReference type="GO" id="GO:0005524">
    <property type="term" value="F:ATP binding"/>
    <property type="evidence" value="ECO:0007669"/>
    <property type="project" value="UniProtKB-KW"/>
</dbReference>
<comment type="subunit">
    <text evidence="2 11">Heterotrimer of A, B and C subunits.</text>
</comment>
<evidence type="ECO:0000256" key="6">
    <source>
        <dbReference type="ARBA" id="ARBA00022840"/>
    </source>
</evidence>
<dbReference type="SMART" id="SM00845">
    <property type="entry name" value="GatB_Yqey"/>
    <property type="match status" value="1"/>
</dbReference>
<evidence type="ECO:0000256" key="1">
    <source>
        <dbReference type="ARBA" id="ARBA00005306"/>
    </source>
</evidence>
<dbReference type="NCBIfam" id="NF004014">
    <property type="entry name" value="PRK05477.1-4"/>
    <property type="match status" value="1"/>
</dbReference>
<dbReference type="InterPro" id="IPR017959">
    <property type="entry name" value="Asn/Gln-tRNA_amidoTrfase_suB/E"/>
</dbReference>
<comment type="caution">
    <text evidence="13">The sequence shown here is derived from an EMBL/GenBank/DDBJ whole genome shotgun (WGS) entry which is preliminary data.</text>
</comment>
<dbReference type="FunFam" id="1.10.10.410:FF:000001">
    <property type="entry name" value="Aspartyl/glutamyl-tRNA(Asn/Gln) amidotransferase subunit B"/>
    <property type="match status" value="1"/>
</dbReference>
<dbReference type="InterPro" id="IPR042114">
    <property type="entry name" value="GatB_C_1"/>
</dbReference>
<dbReference type="SUPFAM" id="SSF89095">
    <property type="entry name" value="GatB/YqeY motif"/>
    <property type="match status" value="1"/>
</dbReference>
<evidence type="ECO:0000256" key="5">
    <source>
        <dbReference type="ARBA" id="ARBA00022741"/>
    </source>
</evidence>
<dbReference type="EC" id="6.3.5.-" evidence="11"/>
<dbReference type="InterPro" id="IPR003789">
    <property type="entry name" value="Asn/Gln_tRNA_amidoTrase-B-like"/>
</dbReference>
<dbReference type="GO" id="GO:0070681">
    <property type="term" value="P:glutaminyl-tRNAGln biosynthesis via transamidation"/>
    <property type="evidence" value="ECO:0007669"/>
    <property type="project" value="TreeGrafter"/>
</dbReference>
<dbReference type="InterPro" id="IPR014746">
    <property type="entry name" value="Gln_synth/guanido_kin_cat_dom"/>
</dbReference>
<evidence type="ECO:0000256" key="2">
    <source>
        <dbReference type="ARBA" id="ARBA00011123"/>
    </source>
</evidence>
<evidence type="ECO:0000256" key="9">
    <source>
        <dbReference type="ARBA" id="ARBA00047380"/>
    </source>
</evidence>
<dbReference type="AlphaFoldDB" id="A0A369WCN9"/>
<dbReference type="Gene3D" id="1.10.10.410">
    <property type="match status" value="1"/>
</dbReference>
<dbReference type="Pfam" id="PF02637">
    <property type="entry name" value="GatB_Yqey"/>
    <property type="match status" value="1"/>
</dbReference>
<keyword evidence="4 11" id="KW-0436">Ligase</keyword>
<organism evidence="13 14">
    <name type="scientific">Motiliproteus coralliicola</name>
    <dbReference type="NCBI Taxonomy" id="2283196"/>
    <lineage>
        <taxon>Bacteria</taxon>
        <taxon>Pseudomonadati</taxon>
        <taxon>Pseudomonadota</taxon>
        <taxon>Gammaproteobacteria</taxon>
        <taxon>Oceanospirillales</taxon>
        <taxon>Oceanospirillaceae</taxon>
        <taxon>Motiliproteus</taxon>
    </lineage>
</organism>
<accession>A0A369WCN9</accession>
<keyword evidence="14" id="KW-1185">Reference proteome</keyword>
<evidence type="ECO:0000256" key="11">
    <source>
        <dbReference type="HAMAP-Rule" id="MF_00121"/>
    </source>
</evidence>
<proteinExistence type="inferred from homology"/>
<dbReference type="InterPro" id="IPR017958">
    <property type="entry name" value="Gln-tRNA_amidoTrfase_suB_CS"/>
</dbReference>
<dbReference type="GO" id="GO:0050566">
    <property type="term" value="F:asparaginyl-tRNA synthase (glutamine-hydrolyzing) activity"/>
    <property type="evidence" value="ECO:0007669"/>
    <property type="project" value="RHEA"/>
</dbReference>
<reference evidence="13 14" key="1">
    <citation type="submission" date="2018-07" db="EMBL/GenBank/DDBJ databases">
        <title>Motiliproteus coralliicola sp. nov., a bacterium isolated from Coral.</title>
        <authorList>
            <person name="Wang G."/>
        </authorList>
    </citation>
    <scope>NUCLEOTIDE SEQUENCE [LARGE SCALE GENOMIC DNA]</scope>
    <source>
        <strain evidence="13 14">C34</strain>
    </source>
</reference>
<comment type="catalytic activity">
    <reaction evidence="10 11">
        <text>L-glutamyl-tRNA(Gln) + L-glutamine + ATP + H2O = L-glutaminyl-tRNA(Gln) + L-glutamate + ADP + phosphate + H(+)</text>
        <dbReference type="Rhea" id="RHEA:17521"/>
        <dbReference type="Rhea" id="RHEA-COMP:9681"/>
        <dbReference type="Rhea" id="RHEA-COMP:9684"/>
        <dbReference type="ChEBI" id="CHEBI:15377"/>
        <dbReference type="ChEBI" id="CHEBI:15378"/>
        <dbReference type="ChEBI" id="CHEBI:29985"/>
        <dbReference type="ChEBI" id="CHEBI:30616"/>
        <dbReference type="ChEBI" id="CHEBI:43474"/>
        <dbReference type="ChEBI" id="CHEBI:58359"/>
        <dbReference type="ChEBI" id="CHEBI:78520"/>
        <dbReference type="ChEBI" id="CHEBI:78521"/>
        <dbReference type="ChEBI" id="CHEBI:456216"/>
    </reaction>
</comment>
<evidence type="ECO:0000256" key="7">
    <source>
        <dbReference type="ARBA" id="ARBA00022917"/>
    </source>
</evidence>
<dbReference type="PANTHER" id="PTHR11659:SF0">
    <property type="entry name" value="GLUTAMYL-TRNA(GLN) AMIDOTRANSFERASE SUBUNIT B, MITOCHONDRIAL"/>
    <property type="match status" value="1"/>
</dbReference>
<sequence>MEWETVIGLEIHCQLATDSKIFSGASTAFGAEPNTQACAVDLALPGTLPVFNDNALKMAVKFGLAIDAQIGKKSVFARKNYFYPDLPKGYQTSQMDDPIVGIGHVDIQLKDGTTKRVGVTRAHLEEDAGKSLHEDYHGMTGIDLNRAGTPLLEIVSEPDMRSAEEAVAYAKKIHSIVTNLGISDGDMSQGSFRCDVNVSLRYKGEEEFGTRTETKNLNSFKFMEDAIKLEVERQMDILEDGGEITQETRLYNGDTKVARSMRSKEEANDYRYFPCPDLLPVMIDDDFIDAIRATLPELPDARHQRFMEQYGLSDYDAGVLSGYSDTAAYFETATEQCDDAKLAANWVMGELSKHLNSNSLEIADSPVSAEQLGQLLARIKDDTINGKAAKQVFEALWKGEGGNGEGAADAIIEAKGLKQVTDSGAIEAMIDEVIAAATPQVEQYKAAEPEKRGKMLGFFMGKVMQASKGTANPGQVNKLLKTKLDALCD</sequence>
<evidence type="ECO:0000256" key="8">
    <source>
        <dbReference type="ARBA" id="ARBA00024799"/>
    </source>
</evidence>
<name>A0A369WCN9_9GAMM</name>